<dbReference type="InterPro" id="IPR011009">
    <property type="entry name" value="Kinase-like_dom_sf"/>
</dbReference>
<feature type="domain" description="Protein kinase" evidence="9">
    <location>
        <begin position="78"/>
        <end position="354"/>
    </location>
</feature>
<dbReference type="PROSITE" id="PS50011">
    <property type="entry name" value="PROTEIN_KINASE_DOM"/>
    <property type="match status" value="1"/>
</dbReference>
<dbReference type="GO" id="GO:0007165">
    <property type="term" value="P:signal transduction"/>
    <property type="evidence" value="ECO:0007669"/>
    <property type="project" value="InterPro"/>
</dbReference>
<dbReference type="SUPFAM" id="SSF47986">
    <property type="entry name" value="DEATH domain"/>
    <property type="match status" value="1"/>
</dbReference>
<dbReference type="PROSITE" id="PS00108">
    <property type="entry name" value="PROTEIN_KINASE_ST"/>
    <property type="match status" value="2"/>
</dbReference>
<evidence type="ECO:0000313" key="10">
    <source>
        <dbReference type="EMBL" id="KOB66187.1"/>
    </source>
</evidence>
<evidence type="ECO:0000256" key="1">
    <source>
        <dbReference type="ARBA" id="ARBA00012513"/>
    </source>
</evidence>
<name>A0A0L7KSG3_OPEBR</name>
<dbReference type="Pfam" id="PF07714">
    <property type="entry name" value="PK_Tyr_Ser-Thr"/>
    <property type="match status" value="1"/>
</dbReference>
<dbReference type="GO" id="GO:0004674">
    <property type="term" value="F:protein serine/threonine kinase activity"/>
    <property type="evidence" value="ECO:0007669"/>
    <property type="project" value="UniProtKB-KW"/>
</dbReference>
<accession>A0A0L7KSG3</accession>
<proteinExistence type="predicted"/>
<evidence type="ECO:0000259" key="9">
    <source>
        <dbReference type="PROSITE" id="PS50011"/>
    </source>
</evidence>
<evidence type="ECO:0000256" key="7">
    <source>
        <dbReference type="ARBA" id="ARBA00047899"/>
    </source>
</evidence>
<dbReference type="GO" id="GO:0005524">
    <property type="term" value="F:ATP binding"/>
    <property type="evidence" value="ECO:0007669"/>
    <property type="project" value="UniProtKB-KW"/>
</dbReference>
<dbReference type="Gene3D" id="1.10.533.10">
    <property type="entry name" value="Death Domain, Fas"/>
    <property type="match status" value="1"/>
</dbReference>
<dbReference type="EC" id="2.7.11.1" evidence="1"/>
<evidence type="ECO:0000256" key="4">
    <source>
        <dbReference type="ARBA" id="ARBA00022741"/>
    </source>
</evidence>
<protein>
    <recommendedName>
        <fullName evidence="1">non-specific serine/threonine protein kinase</fullName>
        <ecNumber evidence="1">2.7.11.1</ecNumber>
    </recommendedName>
</protein>
<evidence type="ECO:0000256" key="6">
    <source>
        <dbReference type="ARBA" id="ARBA00022840"/>
    </source>
</evidence>
<dbReference type="STRING" id="104452.A0A0L7KSG3"/>
<dbReference type="InterPro" id="IPR001245">
    <property type="entry name" value="Ser-Thr/Tyr_kinase_cat_dom"/>
</dbReference>
<dbReference type="InterPro" id="IPR011029">
    <property type="entry name" value="DEATH-like_dom_sf"/>
</dbReference>
<evidence type="ECO:0000256" key="8">
    <source>
        <dbReference type="ARBA" id="ARBA00048679"/>
    </source>
</evidence>
<dbReference type="InterPro" id="IPR000488">
    <property type="entry name" value="Death_dom"/>
</dbReference>
<keyword evidence="6" id="KW-0067">ATP-binding</keyword>
<evidence type="ECO:0000256" key="3">
    <source>
        <dbReference type="ARBA" id="ARBA00022679"/>
    </source>
</evidence>
<dbReference type="Pfam" id="PF00531">
    <property type="entry name" value="Death"/>
    <property type="match status" value="1"/>
</dbReference>
<keyword evidence="3" id="KW-0808">Transferase</keyword>
<keyword evidence="5" id="KW-0418">Kinase</keyword>
<evidence type="ECO:0000256" key="5">
    <source>
        <dbReference type="ARBA" id="ARBA00022777"/>
    </source>
</evidence>
<evidence type="ECO:0000313" key="11">
    <source>
        <dbReference type="Proteomes" id="UP000037510"/>
    </source>
</evidence>
<dbReference type="InterPro" id="IPR008271">
    <property type="entry name" value="Ser/Thr_kinase_AS"/>
</dbReference>
<dbReference type="Gene3D" id="1.10.510.10">
    <property type="entry name" value="Transferase(Phosphotransferase) domain 1"/>
    <property type="match status" value="2"/>
</dbReference>
<dbReference type="PANTHER" id="PTHR27001">
    <property type="entry name" value="OS01G0253100 PROTEIN"/>
    <property type="match status" value="1"/>
</dbReference>
<dbReference type="PANTHER" id="PTHR27001:SF931">
    <property type="entry name" value="OS11G0664100 PROTEIN"/>
    <property type="match status" value="1"/>
</dbReference>
<dbReference type="FunFam" id="1.10.510.10:FF:001023">
    <property type="entry name" value="Os07g0541700 protein"/>
    <property type="match status" value="1"/>
</dbReference>
<comment type="catalytic activity">
    <reaction evidence="7">
        <text>L-threonyl-[protein] + ATP = O-phospho-L-threonyl-[protein] + ADP + H(+)</text>
        <dbReference type="Rhea" id="RHEA:46608"/>
        <dbReference type="Rhea" id="RHEA-COMP:11060"/>
        <dbReference type="Rhea" id="RHEA-COMP:11605"/>
        <dbReference type="ChEBI" id="CHEBI:15378"/>
        <dbReference type="ChEBI" id="CHEBI:30013"/>
        <dbReference type="ChEBI" id="CHEBI:30616"/>
        <dbReference type="ChEBI" id="CHEBI:61977"/>
        <dbReference type="ChEBI" id="CHEBI:456216"/>
        <dbReference type="EC" id="2.7.11.1"/>
    </reaction>
</comment>
<comment type="catalytic activity">
    <reaction evidence="8">
        <text>L-seryl-[protein] + ATP = O-phospho-L-seryl-[protein] + ADP + H(+)</text>
        <dbReference type="Rhea" id="RHEA:17989"/>
        <dbReference type="Rhea" id="RHEA-COMP:9863"/>
        <dbReference type="Rhea" id="RHEA-COMP:11604"/>
        <dbReference type="ChEBI" id="CHEBI:15378"/>
        <dbReference type="ChEBI" id="CHEBI:29999"/>
        <dbReference type="ChEBI" id="CHEBI:30616"/>
        <dbReference type="ChEBI" id="CHEBI:83421"/>
        <dbReference type="ChEBI" id="CHEBI:456216"/>
        <dbReference type="EC" id="2.7.11.1"/>
    </reaction>
</comment>
<comment type="caution">
    <text evidence="10">The sequence shown here is derived from an EMBL/GenBank/DDBJ whole genome shotgun (WGS) entry which is preliminary data.</text>
</comment>
<dbReference type="Proteomes" id="UP000037510">
    <property type="component" value="Unassembled WGS sequence"/>
</dbReference>
<organism evidence="10 11">
    <name type="scientific">Operophtera brumata</name>
    <name type="common">Winter moth</name>
    <name type="synonym">Phalaena brumata</name>
    <dbReference type="NCBI Taxonomy" id="104452"/>
    <lineage>
        <taxon>Eukaryota</taxon>
        <taxon>Metazoa</taxon>
        <taxon>Ecdysozoa</taxon>
        <taxon>Arthropoda</taxon>
        <taxon>Hexapoda</taxon>
        <taxon>Insecta</taxon>
        <taxon>Pterygota</taxon>
        <taxon>Neoptera</taxon>
        <taxon>Endopterygota</taxon>
        <taxon>Lepidoptera</taxon>
        <taxon>Glossata</taxon>
        <taxon>Ditrysia</taxon>
        <taxon>Geometroidea</taxon>
        <taxon>Geometridae</taxon>
        <taxon>Larentiinae</taxon>
        <taxon>Operophtera</taxon>
    </lineage>
</organism>
<dbReference type="AlphaFoldDB" id="A0A0L7KSG3"/>
<keyword evidence="11" id="KW-1185">Reference proteome</keyword>
<dbReference type="EMBL" id="JTDY01006220">
    <property type="protein sequence ID" value="KOB66187.1"/>
    <property type="molecule type" value="Genomic_DNA"/>
</dbReference>
<keyword evidence="2" id="KW-0723">Serine/threonine-protein kinase</keyword>
<evidence type="ECO:0000256" key="2">
    <source>
        <dbReference type="ARBA" id="ARBA00022527"/>
    </source>
</evidence>
<dbReference type="InterPro" id="IPR000719">
    <property type="entry name" value="Prot_kinase_dom"/>
</dbReference>
<reference evidence="10 11" key="1">
    <citation type="journal article" date="2015" name="Genome Biol. Evol.">
        <title>The genome of winter moth (Operophtera brumata) provides a genomic perspective on sexual dimorphism and phenology.</title>
        <authorList>
            <person name="Derks M.F."/>
            <person name="Smit S."/>
            <person name="Salis L."/>
            <person name="Schijlen E."/>
            <person name="Bossers A."/>
            <person name="Mateman C."/>
            <person name="Pijl A.S."/>
            <person name="de Ridder D."/>
            <person name="Groenen M.A."/>
            <person name="Visser M.E."/>
            <person name="Megens H.J."/>
        </authorList>
    </citation>
    <scope>NUCLEOTIDE SEQUENCE [LARGE SCALE GENOMIC DNA]</scope>
    <source>
        <strain evidence="10">WM2013NL</strain>
        <tissue evidence="10">Head and thorax</tissue>
    </source>
</reference>
<keyword evidence="4" id="KW-0547">Nucleotide-binding</keyword>
<gene>
    <name evidence="10" type="ORF">OBRU01_21626</name>
</gene>
<dbReference type="GO" id="GO:0005886">
    <property type="term" value="C:plasma membrane"/>
    <property type="evidence" value="ECO:0007669"/>
    <property type="project" value="TreeGrafter"/>
</dbReference>
<sequence length="354" mass="40736">MYIYELPFDINRELCRLLDMDDTWKELAGEQMKYSSFHIIEIEQIAKRQSNSPTHQLFTRWGQLNHNVGELFILLYHMKHVPALRCLNSTQSKDAKSKSADDEIAKNVSSIPKISEWVFLPVAVKKLKDNDKLNQELIREMCEWVFLPVAVKKLKDNDKLNQELIREMCPEACLVYQLMTGGSLQQRIHREKGKYPPLTWPQRYRIAHGVARGLQYLHNMDGSTPLIHGDIKPANILLDQCLMPKIGDFGLARKVRYGDDKTHLKVSKRHYMEGALLIHGDIKPANILLDQCLMPKIGDFGLARKVRYGDDKTHLKVSKRYSVLSRALDTYSYGVVALEMATGRPPARKRPDAE</sequence>
<dbReference type="SUPFAM" id="SSF56112">
    <property type="entry name" value="Protein kinase-like (PK-like)"/>
    <property type="match status" value="2"/>
</dbReference>
<dbReference type="SMART" id="SM00220">
    <property type="entry name" value="S_TKc"/>
    <property type="match status" value="1"/>
</dbReference>
<feature type="non-terminal residue" evidence="10">
    <location>
        <position position="354"/>
    </location>
</feature>
<dbReference type="Pfam" id="PF00069">
    <property type="entry name" value="Pkinase"/>
    <property type="match status" value="1"/>
</dbReference>